<reference evidence="7 10" key="2">
    <citation type="submission" date="2019-07" db="EMBL/GenBank/DDBJ databases">
        <title>Whole genome shotgun sequence of Lactobacillus siliginis NBRC 101315.</title>
        <authorList>
            <person name="Hosoyama A."/>
            <person name="Uohara A."/>
            <person name="Ohji S."/>
            <person name="Ichikawa N."/>
        </authorList>
    </citation>
    <scope>NUCLEOTIDE SEQUENCE [LARGE SCALE GENOMIC DNA]</scope>
    <source>
        <strain evidence="7 10">NBRC 101315</strain>
    </source>
</reference>
<evidence type="ECO:0000256" key="2">
    <source>
        <dbReference type="ARBA" id="ARBA00022573"/>
    </source>
</evidence>
<dbReference type="Proteomes" id="UP000321429">
    <property type="component" value="Unassembled WGS sequence"/>
</dbReference>
<dbReference type="SUPFAM" id="SSF53790">
    <property type="entry name" value="Tetrapyrrole methylase"/>
    <property type="match status" value="1"/>
</dbReference>
<dbReference type="EMBL" id="JQCB01000005">
    <property type="protein sequence ID" value="KRN96185.1"/>
    <property type="molecule type" value="Genomic_DNA"/>
</dbReference>
<organism evidence="8 9">
    <name type="scientific">Furfurilactobacillus siliginis</name>
    <dbReference type="NCBI Taxonomy" id="348151"/>
    <lineage>
        <taxon>Bacteria</taxon>
        <taxon>Bacillati</taxon>
        <taxon>Bacillota</taxon>
        <taxon>Bacilli</taxon>
        <taxon>Lactobacillales</taxon>
        <taxon>Lactobacillaceae</taxon>
        <taxon>Furfurilactobacillus</taxon>
    </lineage>
</organism>
<keyword evidence="4 8" id="KW-0808">Transferase</keyword>
<keyword evidence="2" id="KW-0169">Cobalamin biosynthesis</keyword>
<comment type="pathway">
    <text evidence="1">Cofactor biosynthesis; adenosylcobalamin biosynthesis.</text>
</comment>
<dbReference type="Gene3D" id="3.30.950.10">
    <property type="entry name" value="Methyltransferase, Cobalt-precorrin-4 Transmethylase, Domain 2"/>
    <property type="match status" value="1"/>
</dbReference>
<dbReference type="InterPro" id="IPR000878">
    <property type="entry name" value="4pyrrol_Mease"/>
</dbReference>
<gene>
    <name evidence="7" type="primary">cbiE</name>
    <name evidence="8" type="ORF">IV55_GL001571</name>
    <name evidence="7" type="ORF">LSI01_02010</name>
</gene>
<evidence type="ECO:0000256" key="4">
    <source>
        <dbReference type="ARBA" id="ARBA00022679"/>
    </source>
</evidence>
<dbReference type="AlphaFoldDB" id="A0A0R2L2X7"/>
<dbReference type="NCBIfam" id="NF004456">
    <property type="entry name" value="PRK05787.1-4"/>
    <property type="match status" value="1"/>
</dbReference>
<dbReference type="InterPro" id="IPR035996">
    <property type="entry name" value="4pyrrol_Methylase_sf"/>
</dbReference>
<evidence type="ECO:0000313" key="10">
    <source>
        <dbReference type="Proteomes" id="UP000321429"/>
    </source>
</evidence>
<dbReference type="OrthoDB" id="9780707at2"/>
<dbReference type="Gene3D" id="3.40.1010.10">
    <property type="entry name" value="Cobalt-precorrin-4 Transmethylase, Domain 1"/>
    <property type="match status" value="1"/>
</dbReference>
<dbReference type="PATRIC" id="fig|348151.3.peg.1618"/>
<dbReference type="GO" id="GO:0032259">
    <property type="term" value="P:methylation"/>
    <property type="evidence" value="ECO:0007669"/>
    <property type="project" value="UniProtKB-KW"/>
</dbReference>
<evidence type="ECO:0000256" key="1">
    <source>
        <dbReference type="ARBA" id="ARBA00004953"/>
    </source>
</evidence>
<keyword evidence="5" id="KW-0949">S-adenosyl-L-methionine</keyword>
<dbReference type="InterPro" id="IPR050714">
    <property type="entry name" value="Cobalamin_biosynth_MTase"/>
</dbReference>
<evidence type="ECO:0000259" key="6">
    <source>
        <dbReference type="Pfam" id="PF00590"/>
    </source>
</evidence>
<accession>A0A0R2L2X7</accession>
<evidence type="ECO:0000313" key="9">
    <source>
        <dbReference type="Proteomes" id="UP000051139"/>
    </source>
</evidence>
<evidence type="ECO:0000313" key="7">
    <source>
        <dbReference type="EMBL" id="GEK27890.1"/>
    </source>
</evidence>
<dbReference type="Pfam" id="PF00590">
    <property type="entry name" value="TP_methylase"/>
    <property type="match status" value="1"/>
</dbReference>
<keyword evidence="9" id="KW-1185">Reference proteome</keyword>
<dbReference type="PANTHER" id="PTHR43182">
    <property type="entry name" value="COBALT-PRECORRIN-6B C(15)-METHYLTRANSFERASE (DECARBOXYLATING)"/>
    <property type="match status" value="1"/>
</dbReference>
<dbReference type="GO" id="GO:0009236">
    <property type="term" value="P:cobalamin biosynthetic process"/>
    <property type="evidence" value="ECO:0007669"/>
    <property type="project" value="UniProtKB-UniPathway"/>
</dbReference>
<reference evidence="8 9" key="1">
    <citation type="journal article" date="2015" name="Genome Announc.">
        <title>Expanding the biotechnology potential of lactobacilli through comparative genomics of 213 strains and associated genera.</title>
        <authorList>
            <person name="Sun Z."/>
            <person name="Harris H.M."/>
            <person name="McCann A."/>
            <person name="Guo C."/>
            <person name="Argimon S."/>
            <person name="Zhang W."/>
            <person name="Yang X."/>
            <person name="Jeffery I.B."/>
            <person name="Cooney J.C."/>
            <person name="Kagawa T.F."/>
            <person name="Liu W."/>
            <person name="Song Y."/>
            <person name="Salvetti E."/>
            <person name="Wrobel A."/>
            <person name="Rasinkangas P."/>
            <person name="Parkhill J."/>
            <person name="Rea M.C."/>
            <person name="O'Sullivan O."/>
            <person name="Ritari J."/>
            <person name="Douillard F.P."/>
            <person name="Paul Ross R."/>
            <person name="Yang R."/>
            <person name="Briner A.E."/>
            <person name="Felis G.E."/>
            <person name="de Vos W.M."/>
            <person name="Barrangou R."/>
            <person name="Klaenhammer T.R."/>
            <person name="Caufield P.W."/>
            <person name="Cui Y."/>
            <person name="Zhang H."/>
            <person name="O'Toole P.W."/>
        </authorList>
    </citation>
    <scope>NUCLEOTIDE SEQUENCE [LARGE SCALE GENOMIC DNA]</scope>
    <source>
        <strain evidence="8 9">DSM 22696</strain>
    </source>
</reference>
<dbReference type="InterPro" id="IPR014777">
    <property type="entry name" value="4pyrrole_Mease_sub1"/>
</dbReference>
<dbReference type="NCBIfam" id="TIGR02467">
    <property type="entry name" value="CbiE"/>
    <property type="match status" value="1"/>
</dbReference>
<keyword evidence="3 8" id="KW-0489">Methyltransferase</keyword>
<proteinExistence type="predicted"/>
<dbReference type="PANTHER" id="PTHR43182:SF1">
    <property type="entry name" value="COBALT-PRECORRIN-7 C(5)-METHYLTRANSFERASE"/>
    <property type="match status" value="1"/>
</dbReference>
<sequence>MITVLGIGPGKESLRLSGTEKYLQQAEQIVGSVRQLDTLNVPDDKRIPLPALSVLETFLKQNLTRNITILASGDPLQYGIGNWVVKRFPANQVKVIPGISSIQYCFHQFRLSMNEVFITSSHGRKPDFDFLLQHRIVGMVTDKEIGPYEIAQAVKARGLKRKIYIGEHLSYSDEKLSIRTEETVEKRPYELNVVIIEDEG</sequence>
<dbReference type="Proteomes" id="UP000051139">
    <property type="component" value="Unassembled WGS sequence"/>
</dbReference>
<dbReference type="CDD" id="cd11644">
    <property type="entry name" value="Precorrin-6Y-MT"/>
    <property type="match status" value="1"/>
</dbReference>
<evidence type="ECO:0000256" key="3">
    <source>
        <dbReference type="ARBA" id="ARBA00022603"/>
    </source>
</evidence>
<dbReference type="RefSeq" id="WP_057809983.1">
    <property type="nucleotide sequence ID" value="NZ_BJUD01000002.1"/>
</dbReference>
<dbReference type="InterPro" id="IPR014776">
    <property type="entry name" value="4pyrrole_Mease_sub2"/>
</dbReference>
<dbReference type="EMBL" id="BJUD01000002">
    <property type="protein sequence ID" value="GEK27890.1"/>
    <property type="molecule type" value="Genomic_DNA"/>
</dbReference>
<dbReference type="UniPathway" id="UPA00148"/>
<dbReference type="GO" id="GO:0008276">
    <property type="term" value="F:protein methyltransferase activity"/>
    <property type="evidence" value="ECO:0007669"/>
    <property type="project" value="InterPro"/>
</dbReference>
<dbReference type="InterPro" id="IPR012818">
    <property type="entry name" value="CbiE"/>
</dbReference>
<comment type="caution">
    <text evidence="8">The sequence shown here is derived from an EMBL/GenBank/DDBJ whole genome shotgun (WGS) entry which is preliminary data.</text>
</comment>
<dbReference type="STRING" id="348151.IV55_GL001571"/>
<feature type="domain" description="Tetrapyrrole methylase" evidence="6">
    <location>
        <begin position="1"/>
        <end position="182"/>
    </location>
</feature>
<name>A0A0R2L2X7_9LACO</name>
<protein>
    <submittedName>
        <fullName evidence="8">Cobalt-precorrin-6Y C(5)-methyltransferase</fullName>
    </submittedName>
    <submittedName>
        <fullName evidence="7">Cobalt-precorrin-7 (C(5))-methyltransferase</fullName>
    </submittedName>
</protein>
<evidence type="ECO:0000313" key="8">
    <source>
        <dbReference type="EMBL" id="KRN96185.1"/>
    </source>
</evidence>
<evidence type="ECO:0000256" key="5">
    <source>
        <dbReference type="ARBA" id="ARBA00022691"/>
    </source>
</evidence>